<dbReference type="NCBIfam" id="TIGR03300">
    <property type="entry name" value="assembly_YfgL"/>
    <property type="match status" value="1"/>
</dbReference>
<keyword evidence="4" id="KW-0564">Palmitate</keyword>
<dbReference type="InterPro" id="IPR002372">
    <property type="entry name" value="PQQ_rpt_dom"/>
</dbReference>
<evidence type="ECO:0000313" key="8">
    <source>
        <dbReference type="Proteomes" id="UP000032427"/>
    </source>
</evidence>
<dbReference type="InterPro" id="IPR017687">
    <property type="entry name" value="BamB"/>
</dbReference>
<dbReference type="OrthoDB" id="5173551at2"/>
<keyword evidence="8" id="KW-1185">Reference proteome</keyword>
<dbReference type="InterPro" id="IPR015943">
    <property type="entry name" value="WD40/YVTN_repeat-like_dom_sf"/>
</dbReference>
<evidence type="ECO:0000256" key="5">
    <source>
        <dbReference type="SAM" id="SignalP"/>
    </source>
</evidence>
<keyword evidence="1 4" id="KW-0732">Signal</keyword>
<dbReference type="SMART" id="SM00564">
    <property type="entry name" value="PQQ"/>
    <property type="match status" value="7"/>
</dbReference>
<evidence type="ECO:0000256" key="1">
    <source>
        <dbReference type="ARBA" id="ARBA00022729"/>
    </source>
</evidence>
<accession>A0A090IJH2</accession>
<dbReference type="GO" id="GO:0043165">
    <property type="term" value="P:Gram-negative-bacterium-type cell outer membrane assembly"/>
    <property type="evidence" value="ECO:0007669"/>
    <property type="project" value="UniProtKB-UniRule"/>
</dbReference>
<keyword evidence="2 4" id="KW-0472">Membrane</keyword>
<dbReference type="GeneID" id="28540168"/>
<evidence type="ECO:0000256" key="2">
    <source>
        <dbReference type="ARBA" id="ARBA00023136"/>
    </source>
</evidence>
<evidence type="ECO:0000256" key="3">
    <source>
        <dbReference type="ARBA" id="ARBA00023237"/>
    </source>
</evidence>
<keyword evidence="4 7" id="KW-0449">Lipoprotein</keyword>
<dbReference type="PROSITE" id="PS51257">
    <property type="entry name" value="PROKAR_LIPOPROTEIN"/>
    <property type="match status" value="1"/>
</dbReference>
<dbReference type="InterPro" id="IPR018391">
    <property type="entry name" value="PQQ_b-propeller_rpt"/>
</dbReference>
<reference evidence="8" key="1">
    <citation type="submission" date="2014-09" db="EMBL/GenBank/DDBJ databases">
        <authorList>
            <person name="Hjerde E."/>
        </authorList>
    </citation>
    <scope>NUCLEOTIDE SEQUENCE [LARGE SCALE GENOMIC DNA]</scope>
    <source>
        <strain evidence="8">06/09/139</strain>
    </source>
</reference>
<dbReference type="NCBIfam" id="NF008351">
    <property type="entry name" value="PRK11138.1"/>
    <property type="match status" value="1"/>
</dbReference>
<comment type="similarity">
    <text evidence="4">Belongs to the BamB family.</text>
</comment>
<feature type="chain" id="PRO_5008982846" description="Outer membrane protein assembly factor BamB" evidence="5">
    <location>
        <begin position="23"/>
        <end position="385"/>
    </location>
</feature>
<dbReference type="Gene3D" id="2.130.10.10">
    <property type="entry name" value="YVTN repeat-like/Quinoprotein amine dehydrogenase"/>
    <property type="match status" value="1"/>
</dbReference>
<keyword evidence="3 4" id="KW-0998">Cell outer membrane</keyword>
<feature type="signal peptide" evidence="5">
    <location>
        <begin position="1"/>
        <end position="22"/>
    </location>
</feature>
<comment type="function">
    <text evidence="4">Part of the outer membrane protein assembly complex, which is involved in assembly and insertion of beta-barrel proteins into the outer membrane.</text>
</comment>
<evidence type="ECO:0000259" key="6">
    <source>
        <dbReference type="Pfam" id="PF13360"/>
    </source>
</evidence>
<dbReference type="InterPro" id="IPR011047">
    <property type="entry name" value="Quinoprotein_ADH-like_sf"/>
</dbReference>
<evidence type="ECO:0000313" key="7">
    <source>
        <dbReference type="EMBL" id="CED70701.1"/>
    </source>
</evidence>
<dbReference type="PATRIC" id="fig|80852.17.peg.615"/>
<dbReference type="Proteomes" id="UP000032427">
    <property type="component" value="Chromosome 1"/>
</dbReference>
<dbReference type="KEGG" id="awd:AWOD_I_0607"/>
<dbReference type="SUPFAM" id="SSF50998">
    <property type="entry name" value="Quinoprotein alcohol dehydrogenase-like"/>
    <property type="match status" value="1"/>
</dbReference>
<comment type="subcellular location">
    <subcellularLocation>
        <location evidence="4">Cell outer membrane</location>
        <topology evidence="4">Lipid-anchor</topology>
    </subcellularLocation>
</comment>
<organism evidence="7 8">
    <name type="scientific">Aliivibrio wodanis</name>
    <dbReference type="NCBI Taxonomy" id="80852"/>
    <lineage>
        <taxon>Bacteria</taxon>
        <taxon>Pseudomonadati</taxon>
        <taxon>Pseudomonadota</taxon>
        <taxon>Gammaproteobacteria</taxon>
        <taxon>Vibrionales</taxon>
        <taxon>Vibrionaceae</taxon>
        <taxon>Aliivibrio</taxon>
    </lineage>
</organism>
<dbReference type="PANTHER" id="PTHR34512">
    <property type="entry name" value="CELL SURFACE PROTEIN"/>
    <property type="match status" value="1"/>
</dbReference>
<dbReference type="Pfam" id="PF13360">
    <property type="entry name" value="PQQ_2"/>
    <property type="match status" value="1"/>
</dbReference>
<comment type="subunit">
    <text evidence="4">Part of the Bam complex.</text>
</comment>
<sequence>MRKVLKKAALCTFGFSMLFGCASEEDTIVMAPVPVVQNQFEPTTEWTSSIGDGVGHYFSRLTPVYAYQKVYVASRDGLVKSLDPENGKTVWEKDLEQDGTARLSGGLTLTYGKVFIGSENGEVITLDAETGDELWRKKVDGEVLAKPLADEGYVIVHTSRGALIAFDAETGDEKWQINSEVPNLTLRGDSAPVSISGGVFWGMSNGRLAAALISKGQLLWQQPVGTPKGATEIDRLVDVDASPLILGGRLYTIGYNGQLIALDLRSGQPVWKRNYSSATDMSSDGKRLFLVTEKDHVVAVDARSGTELWSNEELEYRQLTSPMIIDNNIVLADSEGYLHWLDRDTGLFVSQQEIDSDGIAVSPIIVEDGFLIVTREGDIKKMRIK</sequence>
<evidence type="ECO:0000256" key="4">
    <source>
        <dbReference type="HAMAP-Rule" id="MF_00923"/>
    </source>
</evidence>
<name>A0A090IJH2_9GAMM</name>
<dbReference type="AlphaFoldDB" id="A0A090IJH2"/>
<dbReference type="STRING" id="80852.AWOD_I_0607"/>
<dbReference type="HOGENOM" id="CLU_027480_0_1_6"/>
<gene>
    <name evidence="7" type="primary">yfgL</name>
    <name evidence="4" type="synonym">bamB</name>
    <name evidence="7" type="ORF">AWOD_I_0607</name>
</gene>
<feature type="domain" description="Pyrrolo-quinoline quinone repeat" evidence="6">
    <location>
        <begin position="75"/>
        <end position="311"/>
    </location>
</feature>
<dbReference type="HAMAP" id="MF_00923">
    <property type="entry name" value="OM_assembly_BamB"/>
    <property type="match status" value="1"/>
</dbReference>
<dbReference type="GO" id="GO:0051205">
    <property type="term" value="P:protein insertion into membrane"/>
    <property type="evidence" value="ECO:0007669"/>
    <property type="project" value="UniProtKB-UniRule"/>
</dbReference>
<proteinExistence type="inferred from homology"/>
<dbReference type="EMBL" id="LN554846">
    <property type="protein sequence ID" value="CED70701.1"/>
    <property type="molecule type" value="Genomic_DNA"/>
</dbReference>
<protein>
    <recommendedName>
        <fullName evidence="4">Outer membrane protein assembly factor BamB</fullName>
    </recommendedName>
</protein>
<dbReference type="PANTHER" id="PTHR34512:SF30">
    <property type="entry name" value="OUTER MEMBRANE PROTEIN ASSEMBLY FACTOR BAMB"/>
    <property type="match status" value="1"/>
</dbReference>
<dbReference type="GO" id="GO:0009279">
    <property type="term" value="C:cell outer membrane"/>
    <property type="evidence" value="ECO:0007669"/>
    <property type="project" value="UniProtKB-SubCell"/>
</dbReference>